<dbReference type="RefSeq" id="XP_039244256.1">
    <property type="nucleotide sequence ID" value="XM_039388322.1"/>
</dbReference>
<keyword evidence="8" id="KW-0915">Sodium</keyword>
<evidence type="ECO:0000256" key="5">
    <source>
        <dbReference type="ARBA" id="ARBA00022989"/>
    </source>
</evidence>
<evidence type="ECO:0000256" key="7">
    <source>
        <dbReference type="ARBA" id="ARBA00023180"/>
    </source>
</evidence>
<dbReference type="GO" id="GO:0016324">
    <property type="term" value="C:apical plasma membrane"/>
    <property type="evidence" value="ECO:0007669"/>
    <property type="project" value="TreeGrafter"/>
</dbReference>
<feature type="binding site" evidence="8">
    <location>
        <position position="236"/>
    </location>
    <ligand>
        <name>Na(+)</name>
        <dbReference type="ChEBI" id="CHEBI:29101"/>
        <label>1</label>
    </ligand>
</feature>
<feature type="transmembrane region" description="Helical" evidence="9">
    <location>
        <begin position="225"/>
        <end position="250"/>
    </location>
</feature>
<dbReference type="PRINTS" id="PR01206">
    <property type="entry name" value="ORPHTRNSPORT"/>
</dbReference>
<feature type="transmembrane region" description="Helical" evidence="9">
    <location>
        <begin position="378"/>
        <end position="400"/>
    </location>
</feature>
<dbReference type="GO" id="GO:0015193">
    <property type="term" value="F:L-proline transmembrane transporter activity"/>
    <property type="evidence" value="ECO:0007669"/>
    <property type="project" value="TreeGrafter"/>
</dbReference>
<evidence type="ECO:0000256" key="9">
    <source>
        <dbReference type="SAM" id="Phobius"/>
    </source>
</evidence>
<dbReference type="GO" id="GO:1904271">
    <property type="term" value="P:L-proline import across plasma membrane"/>
    <property type="evidence" value="ECO:0007669"/>
    <property type="project" value="TreeGrafter"/>
</dbReference>
<organism evidence="10 11">
    <name type="scientific">Pipra filicauda</name>
    <name type="common">Wire-tailed manakin</name>
    <dbReference type="NCBI Taxonomy" id="649802"/>
    <lineage>
        <taxon>Eukaryota</taxon>
        <taxon>Metazoa</taxon>
        <taxon>Chordata</taxon>
        <taxon>Craniata</taxon>
        <taxon>Vertebrata</taxon>
        <taxon>Euteleostomi</taxon>
        <taxon>Archelosauria</taxon>
        <taxon>Archosauria</taxon>
        <taxon>Dinosauria</taxon>
        <taxon>Saurischia</taxon>
        <taxon>Theropoda</taxon>
        <taxon>Coelurosauria</taxon>
        <taxon>Aves</taxon>
        <taxon>Neognathae</taxon>
        <taxon>Neoaves</taxon>
        <taxon>Telluraves</taxon>
        <taxon>Australaves</taxon>
        <taxon>Passeriformes</taxon>
        <taxon>Pipridae</taxon>
        <taxon>Pipra</taxon>
    </lineage>
</organism>
<evidence type="ECO:0000256" key="6">
    <source>
        <dbReference type="ARBA" id="ARBA00023136"/>
    </source>
</evidence>
<protein>
    <submittedName>
        <fullName evidence="11">Sodium- and chloride-dependent transporter XTRP3 isoform X1</fullName>
    </submittedName>
</protein>
<dbReference type="PROSITE" id="PS50267">
    <property type="entry name" value="NA_NEUROTRAN_SYMP_3"/>
    <property type="match status" value="1"/>
</dbReference>
<dbReference type="GO" id="GO:0005298">
    <property type="term" value="F:proline:sodium symporter activity"/>
    <property type="evidence" value="ECO:0007669"/>
    <property type="project" value="TreeGrafter"/>
</dbReference>
<dbReference type="PRINTS" id="PR00176">
    <property type="entry name" value="NANEUSMPORT"/>
</dbReference>
<dbReference type="PROSITE" id="PS00754">
    <property type="entry name" value="NA_NEUROTRAN_SYMP_2"/>
    <property type="match status" value="1"/>
</dbReference>
<evidence type="ECO:0000313" key="10">
    <source>
        <dbReference type="Proteomes" id="UP000504627"/>
    </source>
</evidence>
<dbReference type="SUPFAM" id="SSF161070">
    <property type="entry name" value="SNF-like"/>
    <property type="match status" value="1"/>
</dbReference>
<feature type="transmembrane region" description="Helical" evidence="9">
    <location>
        <begin position="25"/>
        <end position="46"/>
    </location>
</feature>
<dbReference type="Proteomes" id="UP000504627">
    <property type="component" value="Unplaced"/>
</dbReference>
<feature type="binding site" evidence="8">
    <location>
        <position position="268"/>
    </location>
    <ligand>
        <name>Na(+)</name>
        <dbReference type="ChEBI" id="CHEBI:29101"/>
        <label>1</label>
    </ligand>
</feature>
<keyword evidence="8" id="KW-0479">Metal-binding</keyword>
<feature type="binding site" evidence="8">
    <location>
        <position position="387"/>
    </location>
    <ligand>
        <name>Na(+)</name>
        <dbReference type="ChEBI" id="CHEBI:29101"/>
        <label>1</label>
    </ligand>
</feature>
<evidence type="ECO:0000256" key="3">
    <source>
        <dbReference type="ARBA" id="ARBA00022692"/>
    </source>
</evidence>
<keyword evidence="4" id="KW-0769">Symport</keyword>
<evidence type="ECO:0000256" key="8">
    <source>
        <dbReference type="PIRSR" id="PIRSR600175-1"/>
    </source>
</evidence>
<feature type="transmembrane region" description="Helical" evidence="9">
    <location>
        <begin position="421"/>
        <end position="442"/>
    </location>
</feature>
<dbReference type="GO" id="GO:0046872">
    <property type="term" value="F:metal ion binding"/>
    <property type="evidence" value="ECO:0007669"/>
    <property type="project" value="UniProtKB-KW"/>
</dbReference>
<feature type="transmembrane region" description="Helical" evidence="9">
    <location>
        <begin position="153"/>
        <end position="175"/>
    </location>
</feature>
<feature type="transmembrane region" description="Helical" evidence="9">
    <location>
        <begin position="262"/>
        <end position="283"/>
    </location>
</feature>
<keyword evidence="3 9" id="KW-0812">Transmembrane</keyword>
<feature type="binding site" evidence="8">
    <location>
        <position position="391"/>
    </location>
    <ligand>
        <name>Na(+)</name>
        <dbReference type="ChEBI" id="CHEBI:29101"/>
        <label>1</label>
    </ligand>
</feature>
<proteinExistence type="predicted"/>
<keyword evidence="6 9" id="KW-0472">Membrane</keyword>
<dbReference type="GeneID" id="113992098"/>
<evidence type="ECO:0000313" key="11">
    <source>
        <dbReference type="RefSeq" id="XP_039244256.1"/>
    </source>
</evidence>
<feature type="transmembrane region" description="Helical" evidence="9">
    <location>
        <begin position="448"/>
        <end position="471"/>
    </location>
</feature>
<dbReference type="InterPro" id="IPR037272">
    <property type="entry name" value="SNS_sf"/>
</dbReference>
<keyword evidence="2" id="KW-0813">Transport</keyword>
<keyword evidence="7" id="KW-0325">Glycoprotein</keyword>
<dbReference type="InterPro" id="IPR000175">
    <property type="entry name" value="Na/ntran_symport"/>
</dbReference>
<feature type="transmembrane region" description="Helical" evidence="9">
    <location>
        <begin position="67"/>
        <end position="87"/>
    </location>
</feature>
<reference evidence="11" key="1">
    <citation type="submission" date="2025-08" db="UniProtKB">
        <authorList>
            <consortium name="RefSeq"/>
        </authorList>
    </citation>
    <scope>IDENTIFICATION</scope>
    <source>
        <tissue evidence="11">Muscle</tissue>
    </source>
</reference>
<dbReference type="PANTHER" id="PTHR11616">
    <property type="entry name" value="SODIUM/CHLORIDE DEPENDENT TRANSPORTER"/>
    <property type="match status" value="1"/>
</dbReference>
<dbReference type="GO" id="GO:0015816">
    <property type="term" value="P:glycine transport"/>
    <property type="evidence" value="ECO:0007669"/>
    <property type="project" value="TreeGrafter"/>
</dbReference>
<dbReference type="CTD" id="54716"/>
<dbReference type="AlphaFoldDB" id="A0A7R5KSS4"/>
<keyword evidence="10" id="KW-1185">Reference proteome</keyword>
<gene>
    <name evidence="11" type="primary">SLC6A20</name>
</gene>
<evidence type="ECO:0000256" key="1">
    <source>
        <dbReference type="ARBA" id="ARBA00004141"/>
    </source>
</evidence>
<keyword evidence="5 9" id="KW-1133">Transmembrane helix</keyword>
<dbReference type="InterPro" id="IPR002438">
    <property type="entry name" value="Neutral_aa_SLC6"/>
</dbReference>
<sequence length="577" mass="64205">MWGRSRDEQPHTGEPVPPIPESVPAGGFLIPYLIMLIAEGMPLLYLELAVGQRMRQGSIGAWKMISPYLCGVGVASVVVSFFLSMYYNVINAWAFWYLFHSFQDPLPWATCPLNSNRTGYEEECERTSSTQYFWYRQTLNISPSLEASGSVQWEQALCLTLAWLVVYLCILRGTASTGKVVYVTASLPYCVLIIYLIRGLTLHGAVNGLFYMFTPKLEQLSNPKAWISAATQIFFSLGLGFGSLIAFASYNEPSNNCERHAIIVSLINSTTSIFASIVTFSIYGFKATFNYESCINKVILLLLNAFDLEEGSLTADNLSEKKDYLMATYPQEYAQLVPQIKNCSLEAELDTAVQGTGLAFIVYSEAIKNMEVPQLYSVLYFFMLLMLGIGSMLGNTAAILTPLTDSRVIGARFPKEVISGVVCFINCVIGLIFTMEAGNYWFDIFNDYAATLSLLLIVLVETIAVCYIYGIRRFEKDLYTMIGRKPNWNLAIPSVGCHTGAAGDEGLPRLRPRGDWAAGGSVHHVHTPGGTNDFYKEETEEGKSFNSCMNADSWIWEDLTPVISDRALLEDSSNHYL</sequence>
<name>A0A7R5KSS4_9PASS</name>
<comment type="subcellular location">
    <subcellularLocation>
        <location evidence="1">Membrane</location>
        <topology evidence="1">Multi-pass membrane protein</topology>
    </subcellularLocation>
</comment>
<dbReference type="Pfam" id="PF00209">
    <property type="entry name" value="SNF"/>
    <property type="match status" value="1"/>
</dbReference>
<evidence type="ECO:0000256" key="2">
    <source>
        <dbReference type="ARBA" id="ARBA00022448"/>
    </source>
</evidence>
<dbReference type="PANTHER" id="PTHR11616:SF44">
    <property type="entry name" value="SODIUM- AND CHLORIDE-DEPENDENT TRANSPORTER XTRP3"/>
    <property type="match status" value="1"/>
</dbReference>
<feature type="transmembrane region" description="Helical" evidence="9">
    <location>
        <begin position="187"/>
        <end position="213"/>
    </location>
</feature>
<evidence type="ECO:0000256" key="4">
    <source>
        <dbReference type="ARBA" id="ARBA00022847"/>
    </source>
</evidence>
<accession>A0A7R5KSS4</accession>